<keyword evidence="9" id="KW-0472">Membrane</keyword>
<evidence type="ECO:0000256" key="4">
    <source>
        <dbReference type="ARBA" id="ARBA00022833"/>
    </source>
</evidence>
<evidence type="ECO:0000313" key="10">
    <source>
        <dbReference type="EMBL" id="GJN94348.1"/>
    </source>
</evidence>
<keyword evidence="4 7" id="KW-0862">Zinc</keyword>
<reference evidence="10 11" key="1">
    <citation type="submission" date="2021-12" db="EMBL/GenBank/DDBJ databases">
        <title>High titer production of polyol ester of fatty acids by Rhodotorula paludigena BS15 towards product separation-free biomass refinery.</title>
        <authorList>
            <person name="Mano J."/>
            <person name="Ono H."/>
            <person name="Tanaka T."/>
            <person name="Naito K."/>
            <person name="Sushida H."/>
            <person name="Ike M."/>
            <person name="Tokuyasu K."/>
            <person name="Kitaoka M."/>
        </authorList>
    </citation>
    <scope>NUCLEOTIDE SEQUENCE [LARGE SCALE GENOMIC DNA]</scope>
    <source>
        <strain evidence="10 11">BS15</strain>
    </source>
</reference>
<feature type="compositionally biased region" description="Low complexity" evidence="8">
    <location>
        <begin position="1"/>
        <end position="13"/>
    </location>
</feature>
<evidence type="ECO:0000256" key="5">
    <source>
        <dbReference type="ARBA" id="ARBA00023239"/>
    </source>
</evidence>
<dbReference type="InterPro" id="IPR036874">
    <property type="entry name" value="Carbonic_anhydrase_sf"/>
</dbReference>
<feature type="transmembrane region" description="Helical" evidence="9">
    <location>
        <begin position="46"/>
        <end position="67"/>
    </location>
</feature>
<evidence type="ECO:0000256" key="8">
    <source>
        <dbReference type="SAM" id="MobiDB-lite"/>
    </source>
</evidence>
<gene>
    <name evidence="10" type="ORF">Rhopal_007422-T1</name>
</gene>
<organism evidence="10 11">
    <name type="scientific">Rhodotorula paludigena</name>
    <dbReference type="NCBI Taxonomy" id="86838"/>
    <lineage>
        <taxon>Eukaryota</taxon>
        <taxon>Fungi</taxon>
        <taxon>Dikarya</taxon>
        <taxon>Basidiomycota</taxon>
        <taxon>Pucciniomycotina</taxon>
        <taxon>Microbotryomycetes</taxon>
        <taxon>Sporidiobolales</taxon>
        <taxon>Sporidiobolaceae</taxon>
        <taxon>Rhodotorula</taxon>
    </lineage>
</organism>
<proteinExistence type="inferred from homology"/>
<sequence>MQSVSSRPPSSSSQTPLMSEKGGIPDAEAQTKEGGAVPPMSTRRKVYIAGAVLIVVLLIVAAVLSGVSMAKRLQDLQGSDETAHILASLGVMGSSMQGVLQASTTLASRTATVPVDASVPSSTGLYARFPELHEMLQGNRDFRSESAVEEPGLIAELAKGQKPKFAYLGCSDSRVPETTVLDANPGDVFVTRNIGNLYTMDDLSSETVFSYAVGSLGVQHIVVMAAIASAPDDVNTNMDHTRVETWIRPIRRIYATSERIEIKSFREKWSKADRIDATNVTDDVWNALVEENVKSTVERIKLDPTVQRSWAGYLSHNASTTVTNTADLPAATQNSAGSHLPLFARAAAPSSDPVELWVHGWVYDVSTGIVHDLGISAGPHGAFSGK</sequence>
<dbReference type="InterPro" id="IPR001765">
    <property type="entry name" value="Carbonic_anhydrase"/>
</dbReference>
<evidence type="ECO:0000256" key="3">
    <source>
        <dbReference type="ARBA" id="ARBA00022723"/>
    </source>
</evidence>
<evidence type="ECO:0000256" key="1">
    <source>
        <dbReference type="ARBA" id="ARBA00006217"/>
    </source>
</evidence>
<comment type="caution">
    <text evidence="10">The sequence shown here is derived from an EMBL/GenBank/DDBJ whole genome shotgun (WGS) entry which is preliminary data.</text>
</comment>
<keyword evidence="5" id="KW-0456">Lyase</keyword>
<dbReference type="Proteomes" id="UP001342314">
    <property type="component" value="Unassembled WGS sequence"/>
</dbReference>
<feature type="region of interest" description="Disordered" evidence="8">
    <location>
        <begin position="1"/>
        <end position="38"/>
    </location>
</feature>
<keyword evidence="11" id="KW-1185">Reference proteome</keyword>
<accession>A0AAV5GVN6</accession>
<dbReference type="GO" id="GO:0034599">
    <property type="term" value="P:cellular response to oxidative stress"/>
    <property type="evidence" value="ECO:0007669"/>
    <property type="project" value="TreeGrafter"/>
</dbReference>
<dbReference type="AlphaFoldDB" id="A0AAV5GVN6"/>
<evidence type="ECO:0000256" key="7">
    <source>
        <dbReference type="PIRSR" id="PIRSR601765-1"/>
    </source>
</evidence>
<evidence type="ECO:0000256" key="2">
    <source>
        <dbReference type="ARBA" id="ARBA00012925"/>
    </source>
</evidence>
<dbReference type="PANTHER" id="PTHR11002">
    <property type="entry name" value="CARBONIC ANHYDRASE"/>
    <property type="match status" value="1"/>
</dbReference>
<keyword evidence="9" id="KW-0812">Transmembrane</keyword>
<evidence type="ECO:0000256" key="6">
    <source>
        <dbReference type="ARBA" id="ARBA00048348"/>
    </source>
</evidence>
<dbReference type="GO" id="GO:0071244">
    <property type="term" value="P:cellular response to carbon dioxide"/>
    <property type="evidence" value="ECO:0007669"/>
    <property type="project" value="TreeGrafter"/>
</dbReference>
<keyword evidence="9" id="KW-1133">Transmembrane helix</keyword>
<dbReference type="SUPFAM" id="SSF53056">
    <property type="entry name" value="beta-carbonic anhydrase, cab"/>
    <property type="match status" value="1"/>
</dbReference>
<dbReference type="Pfam" id="PF00484">
    <property type="entry name" value="Pro_CA"/>
    <property type="match status" value="1"/>
</dbReference>
<evidence type="ECO:0000256" key="9">
    <source>
        <dbReference type="SAM" id="Phobius"/>
    </source>
</evidence>
<dbReference type="Gene3D" id="3.40.1050.10">
    <property type="entry name" value="Carbonic anhydrase"/>
    <property type="match status" value="1"/>
</dbReference>
<dbReference type="EMBL" id="BQKY01000017">
    <property type="protein sequence ID" value="GJN94348.1"/>
    <property type="molecule type" value="Genomic_DNA"/>
</dbReference>
<feature type="binding site" evidence="7">
    <location>
        <position position="170"/>
    </location>
    <ligand>
        <name>Zn(2+)</name>
        <dbReference type="ChEBI" id="CHEBI:29105"/>
    </ligand>
</feature>
<comment type="cofactor">
    <cofactor evidence="7">
        <name>Zn(2+)</name>
        <dbReference type="ChEBI" id="CHEBI:29105"/>
    </cofactor>
    <text evidence="7">Binds 1 zinc ion per subunit.</text>
</comment>
<evidence type="ECO:0000313" key="11">
    <source>
        <dbReference type="Proteomes" id="UP001342314"/>
    </source>
</evidence>
<dbReference type="SMART" id="SM00947">
    <property type="entry name" value="Pro_CA"/>
    <property type="match status" value="1"/>
</dbReference>
<comment type="similarity">
    <text evidence="1">Belongs to the beta-class carbonic anhydrase family.</text>
</comment>
<dbReference type="PANTHER" id="PTHR11002:SF76">
    <property type="entry name" value="CARBONIC ANHYDRASE"/>
    <property type="match status" value="1"/>
</dbReference>
<feature type="binding site" evidence="7">
    <location>
        <position position="172"/>
    </location>
    <ligand>
        <name>Zn(2+)</name>
        <dbReference type="ChEBI" id="CHEBI:29105"/>
    </ligand>
</feature>
<keyword evidence="3 7" id="KW-0479">Metal-binding</keyword>
<protein>
    <recommendedName>
        <fullName evidence="2">carbonic anhydrase</fullName>
        <ecNumber evidence="2">4.2.1.1</ecNumber>
    </recommendedName>
</protein>
<comment type="catalytic activity">
    <reaction evidence="6">
        <text>hydrogencarbonate + H(+) = CO2 + H2O</text>
        <dbReference type="Rhea" id="RHEA:10748"/>
        <dbReference type="ChEBI" id="CHEBI:15377"/>
        <dbReference type="ChEBI" id="CHEBI:15378"/>
        <dbReference type="ChEBI" id="CHEBI:16526"/>
        <dbReference type="ChEBI" id="CHEBI:17544"/>
        <dbReference type="EC" id="4.2.1.1"/>
    </reaction>
</comment>
<dbReference type="GO" id="GO:0008270">
    <property type="term" value="F:zinc ion binding"/>
    <property type="evidence" value="ECO:0007669"/>
    <property type="project" value="InterPro"/>
</dbReference>
<dbReference type="GO" id="GO:0004089">
    <property type="term" value="F:carbonate dehydratase activity"/>
    <property type="evidence" value="ECO:0007669"/>
    <property type="project" value="UniProtKB-EC"/>
</dbReference>
<name>A0AAV5GVN6_9BASI</name>
<dbReference type="EC" id="4.2.1.1" evidence="2"/>